<evidence type="ECO:0000313" key="8">
    <source>
        <dbReference type="EMBL" id="VAX33939.1"/>
    </source>
</evidence>
<comment type="similarity">
    <text evidence="2">Belongs to the glycosyltransferase 1 family. Bacterial/plant glycogen synthase subfamily.</text>
</comment>
<evidence type="ECO:0000259" key="6">
    <source>
        <dbReference type="Pfam" id="PF00534"/>
    </source>
</evidence>
<organism evidence="8">
    <name type="scientific">hydrothermal vent metagenome</name>
    <dbReference type="NCBI Taxonomy" id="652676"/>
    <lineage>
        <taxon>unclassified sequences</taxon>
        <taxon>metagenomes</taxon>
        <taxon>ecological metagenomes</taxon>
    </lineage>
</organism>
<evidence type="ECO:0000256" key="2">
    <source>
        <dbReference type="ARBA" id="ARBA00010281"/>
    </source>
</evidence>
<dbReference type="InterPro" id="IPR013534">
    <property type="entry name" value="Starch_synth_cat_dom"/>
</dbReference>
<evidence type="ECO:0000256" key="5">
    <source>
        <dbReference type="ARBA" id="ARBA00022679"/>
    </source>
</evidence>
<sequence>MRVLVASSEAIPYCKTGGLADVAGVLFKELNVMNIDARLILPLYSNISRDFELTDTGIELNIFLDGKFYSGRVYTHNRAIFIGCDELYGREGLYGDKTGDFADNALRFSYFCRAILQVCKAIDFRPDIIHLNDWQTSLVPLYLRTEYRGDDFFRDTLTLLTIHNLGYQGLFPPEDLSAVGLGREVFNPDGIEFYGKVNFLKAGILYADILSTVSRRYAEEITTPEYGFGLDGILKKRSNDLFGILNGIDYREWSPEVDKLIQCRYSAEDLKGKALCKEKLMAQCNIKLKKGAPLLAFVGRLSVQKGVELIIAGLDELIGYGCGVIVLGTGTREAEESLLSISLEGRENLYIRLDFDEVFAHSVYAGSDMVMMPSRYEPCGLVQMIALRYGTVPVARNTGGLSDTIEDYNALSDTGTGFLFDDYNLAVFLESIKRALTLYPFGRRWQKLMKRGMKKDFSWRRFASEYVELYKEALKGRMK</sequence>
<dbReference type="Pfam" id="PF00534">
    <property type="entry name" value="Glycos_transf_1"/>
    <property type="match status" value="1"/>
</dbReference>
<evidence type="ECO:0000256" key="3">
    <source>
        <dbReference type="ARBA" id="ARBA00012588"/>
    </source>
</evidence>
<evidence type="ECO:0000256" key="1">
    <source>
        <dbReference type="ARBA" id="ARBA00001478"/>
    </source>
</evidence>
<protein>
    <recommendedName>
        <fullName evidence="3">starch synthase</fullName>
        <ecNumber evidence="3">2.4.1.21</ecNumber>
    </recommendedName>
</protein>
<evidence type="ECO:0000256" key="4">
    <source>
        <dbReference type="ARBA" id="ARBA00022676"/>
    </source>
</evidence>
<dbReference type="PANTHER" id="PTHR45825">
    <property type="entry name" value="GRANULE-BOUND STARCH SYNTHASE 1, CHLOROPLASTIC/AMYLOPLASTIC"/>
    <property type="match status" value="1"/>
</dbReference>
<dbReference type="SUPFAM" id="SSF53756">
    <property type="entry name" value="UDP-Glycosyltransferase/glycogen phosphorylase"/>
    <property type="match status" value="1"/>
</dbReference>
<dbReference type="InterPro" id="IPR011835">
    <property type="entry name" value="GS/SS"/>
</dbReference>
<feature type="domain" description="Starch synthase catalytic" evidence="7">
    <location>
        <begin position="2"/>
        <end position="236"/>
    </location>
</feature>
<dbReference type="PANTHER" id="PTHR45825:SF11">
    <property type="entry name" value="ALPHA AMYLASE DOMAIN-CONTAINING PROTEIN"/>
    <property type="match status" value="1"/>
</dbReference>
<reference evidence="8" key="1">
    <citation type="submission" date="2018-06" db="EMBL/GenBank/DDBJ databases">
        <authorList>
            <person name="Zhirakovskaya E."/>
        </authorList>
    </citation>
    <scope>NUCLEOTIDE SEQUENCE</scope>
</reference>
<dbReference type="AlphaFoldDB" id="A0A3B1CV76"/>
<dbReference type="GO" id="GO:0004373">
    <property type="term" value="F:alpha-1,4-glucan glucosyltransferase (UDP-glucose donor) activity"/>
    <property type="evidence" value="ECO:0007669"/>
    <property type="project" value="InterPro"/>
</dbReference>
<keyword evidence="5 8" id="KW-0808">Transferase</keyword>
<proteinExistence type="inferred from homology"/>
<evidence type="ECO:0000259" key="7">
    <source>
        <dbReference type="Pfam" id="PF08323"/>
    </source>
</evidence>
<feature type="domain" description="Glycosyl transferase family 1" evidence="6">
    <location>
        <begin position="288"/>
        <end position="446"/>
    </location>
</feature>
<dbReference type="HAMAP" id="MF_00484">
    <property type="entry name" value="Glycogen_synth"/>
    <property type="match status" value="1"/>
</dbReference>
<name>A0A3B1CV76_9ZZZZ</name>
<comment type="catalytic activity">
    <reaction evidence="1">
        <text>[(1-&gt;4)-alpha-D-glucosyl](n) + ADP-alpha-D-glucose = [(1-&gt;4)-alpha-D-glucosyl](n+1) + ADP + H(+)</text>
        <dbReference type="Rhea" id="RHEA:18189"/>
        <dbReference type="Rhea" id="RHEA-COMP:9584"/>
        <dbReference type="Rhea" id="RHEA-COMP:9587"/>
        <dbReference type="ChEBI" id="CHEBI:15378"/>
        <dbReference type="ChEBI" id="CHEBI:15444"/>
        <dbReference type="ChEBI" id="CHEBI:57498"/>
        <dbReference type="ChEBI" id="CHEBI:456216"/>
        <dbReference type="EC" id="2.4.1.21"/>
    </reaction>
</comment>
<keyword evidence="4 8" id="KW-0328">Glycosyltransferase</keyword>
<dbReference type="GO" id="GO:0009011">
    <property type="term" value="F:alpha-1,4-glucan glucosyltransferase (ADP-glucose donor) activity"/>
    <property type="evidence" value="ECO:0007669"/>
    <property type="project" value="UniProtKB-EC"/>
</dbReference>
<dbReference type="Gene3D" id="3.40.50.2000">
    <property type="entry name" value="Glycogen Phosphorylase B"/>
    <property type="match status" value="2"/>
</dbReference>
<dbReference type="EMBL" id="UOGI01000224">
    <property type="protein sequence ID" value="VAX33939.1"/>
    <property type="molecule type" value="Genomic_DNA"/>
</dbReference>
<dbReference type="NCBIfam" id="NF001899">
    <property type="entry name" value="PRK00654.1-2"/>
    <property type="match status" value="1"/>
</dbReference>
<dbReference type="Pfam" id="PF08323">
    <property type="entry name" value="Glyco_transf_5"/>
    <property type="match status" value="1"/>
</dbReference>
<dbReference type="InterPro" id="IPR001296">
    <property type="entry name" value="Glyco_trans_1"/>
</dbReference>
<dbReference type="CDD" id="cd03791">
    <property type="entry name" value="GT5_Glycogen_synthase_DULL1-like"/>
    <property type="match status" value="1"/>
</dbReference>
<gene>
    <name evidence="8" type="ORF">MNBD_NITROSPIRAE03-1979</name>
</gene>
<accession>A0A3B1CV76</accession>
<dbReference type="NCBIfam" id="TIGR02095">
    <property type="entry name" value="glgA"/>
    <property type="match status" value="1"/>
</dbReference>
<dbReference type="EC" id="2.4.1.21" evidence="3"/>